<protein>
    <recommendedName>
        <fullName evidence="4">Prion-inhibition and propagation HeLo domain-containing protein</fullName>
    </recommendedName>
</protein>
<keyword evidence="1" id="KW-0175">Coiled coil</keyword>
<reference evidence="2" key="1">
    <citation type="journal article" date="2020" name="Stud. Mycol.">
        <title>101 Dothideomycetes genomes: a test case for predicting lifestyles and emergence of pathogens.</title>
        <authorList>
            <person name="Haridas S."/>
            <person name="Albert R."/>
            <person name="Binder M."/>
            <person name="Bloem J."/>
            <person name="Labutti K."/>
            <person name="Salamov A."/>
            <person name="Andreopoulos B."/>
            <person name="Baker S."/>
            <person name="Barry K."/>
            <person name="Bills G."/>
            <person name="Bluhm B."/>
            <person name="Cannon C."/>
            <person name="Castanera R."/>
            <person name="Culley D."/>
            <person name="Daum C."/>
            <person name="Ezra D."/>
            <person name="Gonzalez J."/>
            <person name="Henrissat B."/>
            <person name="Kuo A."/>
            <person name="Liang C."/>
            <person name="Lipzen A."/>
            <person name="Lutzoni F."/>
            <person name="Magnuson J."/>
            <person name="Mondo S."/>
            <person name="Nolan M."/>
            <person name="Ohm R."/>
            <person name="Pangilinan J."/>
            <person name="Park H.-J."/>
            <person name="Ramirez L."/>
            <person name="Alfaro M."/>
            <person name="Sun H."/>
            <person name="Tritt A."/>
            <person name="Yoshinaga Y."/>
            <person name="Zwiers L.-H."/>
            <person name="Turgeon B."/>
            <person name="Goodwin S."/>
            <person name="Spatafora J."/>
            <person name="Crous P."/>
            <person name="Grigoriev I."/>
        </authorList>
    </citation>
    <scope>NUCLEOTIDE SEQUENCE</scope>
    <source>
        <strain evidence="2">CBS 480.64</strain>
    </source>
</reference>
<dbReference type="EMBL" id="MU005959">
    <property type="protein sequence ID" value="KAF2863750.1"/>
    <property type="molecule type" value="Genomic_DNA"/>
</dbReference>
<organism evidence="2 3">
    <name type="scientific">Piedraia hortae CBS 480.64</name>
    <dbReference type="NCBI Taxonomy" id="1314780"/>
    <lineage>
        <taxon>Eukaryota</taxon>
        <taxon>Fungi</taxon>
        <taxon>Dikarya</taxon>
        <taxon>Ascomycota</taxon>
        <taxon>Pezizomycotina</taxon>
        <taxon>Dothideomycetes</taxon>
        <taxon>Dothideomycetidae</taxon>
        <taxon>Capnodiales</taxon>
        <taxon>Piedraiaceae</taxon>
        <taxon>Piedraia</taxon>
    </lineage>
</organism>
<sequence>MSELNTNVASLRVRLAALRTNASTLKKRFTATSTTVISDTTITNEARELFKLHWNTESVGFALAGLILDKLEVIVEHNALEERKLLNDLERNIAGLEKVLVDWGPAVAEYEAFWTSRTRNEQAAVNLAELMERKMVLPKELHCMVEH</sequence>
<evidence type="ECO:0000256" key="1">
    <source>
        <dbReference type="SAM" id="Coils"/>
    </source>
</evidence>
<gene>
    <name evidence="2" type="ORF">K470DRAFT_254641</name>
</gene>
<evidence type="ECO:0000313" key="2">
    <source>
        <dbReference type="EMBL" id="KAF2863750.1"/>
    </source>
</evidence>
<accession>A0A6A7C8I2</accession>
<dbReference type="AlphaFoldDB" id="A0A6A7C8I2"/>
<evidence type="ECO:0008006" key="4">
    <source>
        <dbReference type="Google" id="ProtNLM"/>
    </source>
</evidence>
<dbReference type="Proteomes" id="UP000799421">
    <property type="component" value="Unassembled WGS sequence"/>
</dbReference>
<proteinExistence type="predicted"/>
<keyword evidence="3" id="KW-1185">Reference proteome</keyword>
<name>A0A6A7C8I2_9PEZI</name>
<evidence type="ECO:0000313" key="3">
    <source>
        <dbReference type="Proteomes" id="UP000799421"/>
    </source>
</evidence>
<feature type="coiled-coil region" evidence="1">
    <location>
        <begin position="1"/>
        <end position="28"/>
    </location>
</feature>